<dbReference type="PANTHER" id="PTHR31672">
    <property type="entry name" value="BNACNNG10540D PROTEIN"/>
    <property type="match status" value="1"/>
</dbReference>
<dbReference type="Pfam" id="PF08268">
    <property type="entry name" value="FBA_3"/>
    <property type="match status" value="1"/>
</dbReference>
<evidence type="ECO:0000259" key="1">
    <source>
        <dbReference type="PROSITE" id="PS50181"/>
    </source>
</evidence>
<organism evidence="2 3">
    <name type="scientific">Heracleum sosnowskyi</name>
    <dbReference type="NCBI Taxonomy" id="360622"/>
    <lineage>
        <taxon>Eukaryota</taxon>
        <taxon>Viridiplantae</taxon>
        <taxon>Streptophyta</taxon>
        <taxon>Embryophyta</taxon>
        <taxon>Tracheophyta</taxon>
        <taxon>Spermatophyta</taxon>
        <taxon>Magnoliopsida</taxon>
        <taxon>eudicotyledons</taxon>
        <taxon>Gunneridae</taxon>
        <taxon>Pentapetalae</taxon>
        <taxon>asterids</taxon>
        <taxon>campanulids</taxon>
        <taxon>Apiales</taxon>
        <taxon>Apiaceae</taxon>
        <taxon>Apioideae</taxon>
        <taxon>apioid superclade</taxon>
        <taxon>Tordylieae</taxon>
        <taxon>Tordyliinae</taxon>
        <taxon>Heracleum</taxon>
    </lineage>
</organism>
<dbReference type="Gene3D" id="1.20.1280.50">
    <property type="match status" value="1"/>
</dbReference>
<accession>A0AAD8N1Q0</accession>
<dbReference type="InterPro" id="IPR001810">
    <property type="entry name" value="F-box_dom"/>
</dbReference>
<reference evidence="2" key="1">
    <citation type="submission" date="2023-02" db="EMBL/GenBank/DDBJ databases">
        <title>Genome of toxic invasive species Heracleum sosnowskyi carries increased number of genes despite the absence of recent whole-genome duplications.</title>
        <authorList>
            <person name="Schelkunov M."/>
            <person name="Shtratnikova V."/>
            <person name="Makarenko M."/>
            <person name="Klepikova A."/>
            <person name="Omelchenko D."/>
            <person name="Novikova G."/>
            <person name="Obukhova E."/>
            <person name="Bogdanov V."/>
            <person name="Penin A."/>
            <person name="Logacheva M."/>
        </authorList>
    </citation>
    <scope>NUCLEOTIDE SEQUENCE</scope>
    <source>
        <strain evidence="2">Hsosn_3</strain>
        <tissue evidence="2">Leaf</tissue>
    </source>
</reference>
<dbReference type="SUPFAM" id="SSF81383">
    <property type="entry name" value="F-box domain"/>
    <property type="match status" value="1"/>
</dbReference>
<dbReference type="SMART" id="SM00256">
    <property type="entry name" value="FBOX"/>
    <property type="match status" value="1"/>
</dbReference>
<dbReference type="Proteomes" id="UP001237642">
    <property type="component" value="Unassembled WGS sequence"/>
</dbReference>
<dbReference type="InterPro" id="IPR050796">
    <property type="entry name" value="SCF_F-box_component"/>
</dbReference>
<feature type="domain" description="F-box" evidence="1">
    <location>
        <begin position="1"/>
        <end position="42"/>
    </location>
</feature>
<dbReference type="InterPro" id="IPR017451">
    <property type="entry name" value="F-box-assoc_interact_dom"/>
</dbReference>
<name>A0AAD8N1Q0_9APIA</name>
<dbReference type="PROSITE" id="PS50181">
    <property type="entry name" value="FBOX"/>
    <property type="match status" value="1"/>
</dbReference>
<evidence type="ECO:0000313" key="2">
    <source>
        <dbReference type="EMBL" id="KAK1392821.1"/>
    </source>
</evidence>
<dbReference type="Pfam" id="PF00646">
    <property type="entry name" value="F-box"/>
    <property type="match status" value="1"/>
</dbReference>
<comment type="caution">
    <text evidence="2">The sequence shown here is derived from an EMBL/GenBank/DDBJ whole genome shotgun (WGS) entry which is preliminary data.</text>
</comment>
<dbReference type="EMBL" id="JAUIZM010000003">
    <property type="protein sequence ID" value="KAK1392821.1"/>
    <property type="molecule type" value="Genomic_DNA"/>
</dbReference>
<keyword evidence="3" id="KW-1185">Reference proteome</keyword>
<proteinExistence type="predicted"/>
<reference evidence="2" key="2">
    <citation type="submission" date="2023-05" db="EMBL/GenBank/DDBJ databases">
        <authorList>
            <person name="Schelkunov M.I."/>
        </authorList>
    </citation>
    <scope>NUCLEOTIDE SEQUENCE</scope>
    <source>
        <strain evidence="2">Hsosn_3</strain>
        <tissue evidence="2">Leaf</tissue>
    </source>
</reference>
<dbReference type="NCBIfam" id="TIGR01640">
    <property type="entry name" value="F_box_assoc_1"/>
    <property type="match status" value="1"/>
</dbReference>
<dbReference type="AlphaFoldDB" id="A0AAD8N1Q0"/>
<protein>
    <submittedName>
        <fullName evidence="2">F-box domain-containing protein</fullName>
    </submittedName>
</protein>
<sequence length="397" mass="45215">MFPPHLLCNIFTRLPVKSLLTFRCVSKPVCALIDSPHFIKSHLQKSLDSSSNRTIITASIDASNIYYTDFDLNNTYATFINHPFTNCGSHFLASCNGFILLLTAKSLETCVFETLSQPDPPNLDLVLVNPATRKHKLLPVSPIEYPVYYSKTRCQFVSYGFGHDSVSDDYKIVRIAQFPDLVKNEVKVFSLKKNVWRRVQDFPYVLYATAPGVFLDGVLHWLVNKRSGSEAVVIASFDLGTEKYGSLPQPRYSDMSDFLGTLGVLGGKLCLSCNYDMRYIDFWVMEKYGLKKSWSKILSLEQNVGIRLMQLKAMAYSNSGKEVLLQQDAGRILWYDVELNEISKRFVSPDFWKAHLSLESLVELNCKDSTELAQVKRKTKKSRRLDDFLSKAFNLKL</sequence>
<dbReference type="InterPro" id="IPR036047">
    <property type="entry name" value="F-box-like_dom_sf"/>
</dbReference>
<gene>
    <name evidence="2" type="ORF">POM88_011877</name>
</gene>
<dbReference type="PANTHER" id="PTHR31672:SF13">
    <property type="entry name" value="F-BOX PROTEIN CPR30-LIKE"/>
    <property type="match status" value="1"/>
</dbReference>
<evidence type="ECO:0000313" key="3">
    <source>
        <dbReference type="Proteomes" id="UP001237642"/>
    </source>
</evidence>
<dbReference type="InterPro" id="IPR013187">
    <property type="entry name" value="F-box-assoc_dom_typ3"/>
</dbReference>